<sequence length="166" mass="18889">MNALVVPKSRRKGLRLLAPYLMLVCIRCKIHLEDALAFIHFILTTDLLALNRVVVGHDVDRASNLITSTLQYVVATGVIEQYCGPIILDMAQTRVYLRLSVPTVMNEPKLTLVVFFKSWRAKSAKSMVNYMTRVPTVDSMQLRGFMCVVVRYALHVLAYLSRQRCD</sequence>
<organism evidence="1 2">
    <name type="scientific">Hypholoma sublateritium (strain FD-334 SS-4)</name>
    <dbReference type="NCBI Taxonomy" id="945553"/>
    <lineage>
        <taxon>Eukaryota</taxon>
        <taxon>Fungi</taxon>
        <taxon>Dikarya</taxon>
        <taxon>Basidiomycota</taxon>
        <taxon>Agaricomycotina</taxon>
        <taxon>Agaricomycetes</taxon>
        <taxon>Agaricomycetidae</taxon>
        <taxon>Agaricales</taxon>
        <taxon>Agaricineae</taxon>
        <taxon>Strophariaceae</taxon>
        <taxon>Hypholoma</taxon>
    </lineage>
</organism>
<keyword evidence="2" id="KW-1185">Reference proteome</keyword>
<dbReference type="OrthoDB" id="2730545at2759"/>
<evidence type="ECO:0000313" key="2">
    <source>
        <dbReference type="Proteomes" id="UP000054270"/>
    </source>
</evidence>
<proteinExistence type="predicted"/>
<accession>A0A0D2PCF7</accession>
<evidence type="ECO:0000313" key="1">
    <source>
        <dbReference type="EMBL" id="KJA28554.1"/>
    </source>
</evidence>
<dbReference type="EMBL" id="KN817521">
    <property type="protein sequence ID" value="KJA28554.1"/>
    <property type="molecule type" value="Genomic_DNA"/>
</dbReference>
<protein>
    <submittedName>
        <fullName evidence="1">Uncharacterized protein</fullName>
    </submittedName>
</protein>
<name>A0A0D2PCF7_HYPSF</name>
<gene>
    <name evidence="1" type="ORF">HYPSUDRAFT_33983</name>
</gene>
<dbReference type="AlphaFoldDB" id="A0A0D2PCF7"/>
<reference evidence="2" key="1">
    <citation type="submission" date="2014-04" db="EMBL/GenBank/DDBJ databases">
        <title>Evolutionary Origins and Diversification of the Mycorrhizal Mutualists.</title>
        <authorList>
            <consortium name="DOE Joint Genome Institute"/>
            <consortium name="Mycorrhizal Genomics Consortium"/>
            <person name="Kohler A."/>
            <person name="Kuo A."/>
            <person name="Nagy L.G."/>
            <person name="Floudas D."/>
            <person name="Copeland A."/>
            <person name="Barry K.W."/>
            <person name="Cichocki N."/>
            <person name="Veneault-Fourrey C."/>
            <person name="LaButti K."/>
            <person name="Lindquist E.A."/>
            <person name="Lipzen A."/>
            <person name="Lundell T."/>
            <person name="Morin E."/>
            <person name="Murat C."/>
            <person name="Riley R."/>
            <person name="Ohm R."/>
            <person name="Sun H."/>
            <person name="Tunlid A."/>
            <person name="Henrissat B."/>
            <person name="Grigoriev I.V."/>
            <person name="Hibbett D.S."/>
            <person name="Martin F."/>
        </authorList>
    </citation>
    <scope>NUCLEOTIDE SEQUENCE [LARGE SCALE GENOMIC DNA]</scope>
    <source>
        <strain evidence="2">FD-334 SS-4</strain>
    </source>
</reference>
<dbReference type="Proteomes" id="UP000054270">
    <property type="component" value="Unassembled WGS sequence"/>
</dbReference>